<protein>
    <submittedName>
        <fullName evidence="1">Uncharacterized protein</fullName>
    </submittedName>
</protein>
<reference evidence="2" key="1">
    <citation type="submission" date="2017-04" db="EMBL/GenBank/DDBJ databases">
        <authorList>
            <person name="Varghese N."/>
            <person name="Submissions S."/>
        </authorList>
    </citation>
    <scope>NUCLEOTIDE SEQUENCE [LARGE SCALE GENOMIC DNA]</scope>
    <source>
        <strain evidence="2">DSM 23072</strain>
    </source>
</reference>
<accession>A0A1W1UMM0</accession>
<dbReference type="AlphaFoldDB" id="A0A1W1UMM0"/>
<evidence type="ECO:0000313" key="2">
    <source>
        <dbReference type="Proteomes" id="UP000192408"/>
    </source>
</evidence>
<sequence>MKINYTITFKDALFLATHLIDKEKIKLMYSDDQDPDNKLREYQYAFELFNLAETIYRESLKRSNED</sequence>
<dbReference type="Proteomes" id="UP000192408">
    <property type="component" value="Unassembled WGS sequence"/>
</dbReference>
<keyword evidence="2" id="KW-1185">Reference proteome</keyword>
<evidence type="ECO:0000313" key="1">
    <source>
        <dbReference type="EMBL" id="SMB82320.1"/>
    </source>
</evidence>
<organism evidence="1 2">
    <name type="scientific">Pasteurella testudinis DSM 23072</name>
    <dbReference type="NCBI Taxonomy" id="1122938"/>
    <lineage>
        <taxon>Bacteria</taxon>
        <taxon>Pseudomonadati</taxon>
        <taxon>Pseudomonadota</taxon>
        <taxon>Gammaproteobacteria</taxon>
        <taxon>Pasteurellales</taxon>
        <taxon>Pasteurellaceae</taxon>
        <taxon>Pasteurella</taxon>
    </lineage>
</organism>
<name>A0A1W1UMM0_9PAST</name>
<proteinExistence type="predicted"/>
<gene>
    <name evidence="1" type="ORF">SAMN05660772_02054</name>
</gene>
<dbReference type="EMBL" id="FWWV01000009">
    <property type="protein sequence ID" value="SMB82320.1"/>
    <property type="molecule type" value="Genomic_DNA"/>
</dbReference>